<protein>
    <submittedName>
        <fullName evidence="8">CoA pyrophosphatase</fullName>
    </submittedName>
</protein>
<dbReference type="Proteomes" id="UP000823823">
    <property type="component" value="Unassembled WGS sequence"/>
</dbReference>
<feature type="domain" description="Nudix hydrolase" evidence="7">
    <location>
        <begin position="42"/>
        <end position="177"/>
    </location>
</feature>
<dbReference type="GO" id="GO:0046872">
    <property type="term" value="F:metal ion binding"/>
    <property type="evidence" value="ECO:0007669"/>
    <property type="project" value="UniProtKB-KW"/>
</dbReference>
<evidence type="ECO:0000256" key="6">
    <source>
        <dbReference type="ARBA" id="ARBA00023211"/>
    </source>
</evidence>
<dbReference type="CDD" id="cd03426">
    <property type="entry name" value="NUDIX_CoAse_Nudt7"/>
    <property type="match status" value="1"/>
</dbReference>
<evidence type="ECO:0000313" key="9">
    <source>
        <dbReference type="Proteomes" id="UP000823823"/>
    </source>
</evidence>
<evidence type="ECO:0000256" key="2">
    <source>
        <dbReference type="ARBA" id="ARBA00001946"/>
    </source>
</evidence>
<dbReference type="SUPFAM" id="SSF55811">
    <property type="entry name" value="Nudix"/>
    <property type="match status" value="1"/>
</dbReference>
<dbReference type="InterPro" id="IPR015797">
    <property type="entry name" value="NUDIX_hydrolase-like_dom_sf"/>
</dbReference>
<dbReference type="EMBL" id="DWZH01000064">
    <property type="protein sequence ID" value="HJB10571.1"/>
    <property type="molecule type" value="Genomic_DNA"/>
</dbReference>
<evidence type="ECO:0000256" key="4">
    <source>
        <dbReference type="ARBA" id="ARBA00022801"/>
    </source>
</evidence>
<reference evidence="8" key="2">
    <citation type="submission" date="2021-04" db="EMBL/GenBank/DDBJ databases">
        <authorList>
            <person name="Gilroy R."/>
        </authorList>
    </citation>
    <scope>NUCLEOTIDE SEQUENCE</scope>
    <source>
        <strain evidence="8">ChiHjej13B12-24818</strain>
    </source>
</reference>
<keyword evidence="5" id="KW-0460">Magnesium</keyword>
<dbReference type="PROSITE" id="PS51462">
    <property type="entry name" value="NUDIX"/>
    <property type="match status" value="1"/>
</dbReference>
<comment type="cofactor">
    <cofactor evidence="2">
        <name>Mg(2+)</name>
        <dbReference type="ChEBI" id="CHEBI:18420"/>
    </cofactor>
</comment>
<name>A0A9D2LDG9_9MICO</name>
<evidence type="ECO:0000313" key="8">
    <source>
        <dbReference type="EMBL" id="HJB10571.1"/>
    </source>
</evidence>
<dbReference type="Gene3D" id="3.90.79.10">
    <property type="entry name" value="Nucleoside Triphosphate Pyrophosphohydrolase"/>
    <property type="match status" value="1"/>
</dbReference>
<evidence type="ECO:0000256" key="3">
    <source>
        <dbReference type="ARBA" id="ARBA00022723"/>
    </source>
</evidence>
<dbReference type="InterPro" id="IPR000086">
    <property type="entry name" value="NUDIX_hydrolase_dom"/>
</dbReference>
<organism evidence="8 9">
    <name type="scientific">Candidatus Brachybacterium merdavium</name>
    <dbReference type="NCBI Taxonomy" id="2838513"/>
    <lineage>
        <taxon>Bacteria</taxon>
        <taxon>Bacillati</taxon>
        <taxon>Actinomycetota</taxon>
        <taxon>Actinomycetes</taxon>
        <taxon>Micrococcales</taxon>
        <taxon>Dermabacteraceae</taxon>
        <taxon>Brachybacterium</taxon>
    </lineage>
</organism>
<keyword evidence="6" id="KW-0464">Manganese</keyword>
<evidence type="ECO:0000256" key="5">
    <source>
        <dbReference type="ARBA" id="ARBA00022842"/>
    </source>
</evidence>
<comment type="caution">
    <text evidence="8">The sequence shown here is derived from an EMBL/GenBank/DDBJ whole genome shotgun (WGS) entry which is preliminary data.</text>
</comment>
<sequence length="226" mass="24741">MNASRATPHFLSQLADRARYGMDTLVRRDPDPRLPAEPDETVRRSAVLVLVAGSGLDDAQLVLEERGHALRSQPGQFSLPGGKADPTDRDAVHTAMREAHEETGLDPGDVSVLGSFAEIPMPWRAQRVTPVLAWAPHRPQLRVQDPIEVERLVWAPLTGAGSLTDPRRRMRGILHGQPVGPVFDLPEGALVWGFTAMIVEQVLTGLGLDPVPLDAPVLEIPPERRR</sequence>
<keyword evidence="4" id="KW-0378">Hydrolase</keyword>
<dbReference type="PANTHER" id="PTHR12992">
    <property type="entry name" value="NUDIX HYDROLASE"/>
    <property type="match status" value="1"/>
</dbReference>
<dbReference type="AlphaFoldDB" id="A0A9D2LDG9"/>
<gene>
    <name evidence="8" type="ORF">H9786_08580</name>
</gene>
<keyword evidence="3" id="KW-0479">Metal-binding</keyword>
<comment type="cofactor">
    <cofactor evidence="1">
        <name>Mn(2+)</name>
        <dbReference type="ChEBI" id="CHEBI:29035"/>
    </cofactor>
</comment>
<dbReference type="PANTHER" id="PTHR12992:SF11">
    <property type="entry name" value="MITOCHONDRIAL COENZYME A DIPHOSPHATASE NUDT8"/>
    <property type="match status" value="1"/>
</dbReference>
<dbReference type="GO" id="GO:0010945">
    <property type="term" value="F:coenzyme A diphosphatase activity"/>
    <property type="evidence" value="ECO:0007669"/>
    <property type="project" value="InterPro"/>
</dbReference>
<dbReference type="Pfam" id="PF00293">
    <property type="entry name" value="NUDIX"/>
    <property type="match status" value="1"/>
</dbReference>
<evidence type="ECO:0000259" key="7">
    <source>
        <dbReference type="PROSITE" id="PS51462"/>
    </source>
</evidence>
<evidence type="ECO:0000256" key="1">
    <source>
        <dbReference type="ARBA" id="ARBA00001936"/>
    </source>
</evidence>
<proteinExistence type="predicted"/>
<dbReference type="InterPro" id="IPR045121">
    <property type="entry name" value="CoAse"/>
</dbReference>
<accession>A0A9D2LDG9</accession>
<reference evidence="8" key="1">
    <citation type="journal article" date="2021" name="PeerJ">
        <title>Extensive microbial diversity within the chicken gut microbiome revealed by metagenomics and culture.</title>
        <authorList>
            <person name="Gilroy R."/>
            <person name="Ravi A."/>
            <person name="Getino M."/>
            <person name="Pursley I."/>
            <person name="Horton D.L."/>
            <person name="Alikhan N.F."/>
            <person name="Baker D."/>
            <person name="Gharbi K."/>
            <person name="Hall N."/>
            <person name="Watson M."/>
            <person name="Adriaenssens E.M."/>
            <person name="Foster-Nyarko E."/>
            <person name="Jarju S."/>
            <person name="Secka A."/>
            <person name="Antonio M."/>
            <person name="Oren A."/>
            <person name="Chaudhuri R.R."/>
            <person name="La Ragione R."/>
            <person name="Hildebrand F."/>
            <person name="Pallen M.J."/>
        </authorList>
    </citation>
    <scope>NUCLEOTIDE SEQUENCE</scope>
    <source>
        <strain evidence="8">ChiHjej13B12-24818</strain>
    </source>
</reference>